<dbReference type="SUPFAM" id="SSF143120">
    <property type="entry name" value="YefM-like"/>
    <property type="match status" value="1"/>
</dbReference>
<evidence type="ECO:0000313" key="2">
    <source>
        <dbReference type="EMBL" id="RXH58620.1"/>
    </source>
</evidence>
<dbReference type="AlphaFoldDB" id="A0A4Q0T7D6"/>
<gene>
    <name evidence="2" type="ORF">GRAN_1930</name>
</gene>
<keyword evidence="3" id="KW-1185">Reference proteome</keyword>
<name>A0A4Q0T7D6_9BACT</name>
<dbReference type="InterPro" id="IPR036165">
    <property type="entry name" value="YefM-like_sf"/>
</dbReference>
<protein>
    <submittedName>
        <fullName evidence="2">Uncharacterized protein</fullName>
    </submittedName>
</protein>
<comment type="similarity">
    <text evidence="1">Belongs to the phD/YefM antitoxin family.</text>
</comment>
<reference evidence="2 3" key="1">
    <citation type="submission" date="2018-11" db="EMBL/GenBank/DDBJ databases">
        <authorList>
            <person name="Mardanov A.V."/>
            <person name="Ravin N.V."/>
            <person name="Dedysh S.N."/>
        </authorList>
    </citation>
    <scope>NUCLEOTIDE SEQUENCE [LARGE SCALE GENOMIC DNA]</scope>
    <source>
        <strain evidence="2 3">AF10</strain>
    </source>
</reference>
<dbReference type="RefSeq" id="WP_128912584.1">
    <property type="nucleotide sequence ID" value="NZ_RDSM01000001.1"/>
</dbReference>
<dbReference type="NCBIfam" id="TIGR01552">
    <property type="entry name" value="phd_fam"/>
    <property type="match status" value="1"/>
</dbReference>
<organism evidence="2 3">
    <name type="scientific">Granulicella sibirica</name>
    <dbReference type="NCBI Taxonomy" id="2479048"/>
    <lineage>
        <taxon>Bacteria</taxon>
        <taxon>Pseudomonadati</taxon>
        <taxon>Acidobacteriota</taxon>
        <taxon>Terriglobia</taxon>
        <taxon>Terriglobales</taxon>
        <taxon>Acidobacteriaceae</taxon>
        <taxon>Granulicella</taxon>
    </lineage>
</organism>
<evidence type="ECO:0000313" key="3">
    <source>
        <dbReference type="Proteomes" id="UP000289437"/>
    </source>
</evidence>
<accession>A0A4Q0T7D6</accession>
<proteinExistence type="inferred from homology"/>
<dbReference type="OrthoDB" id="361531at2"/>
<sequence>MASWKATQAKAQFSAMLDRAETEGPQLVQRRNKTFVVLTQDELEAKRGRQDQEESGQSLWDFLRLPPEDGVDIEFPRLKSKARWVDFE</sequence>
<evidence type="ECO:0000256" key="1">
    <source>
        <dbReference type="ARBA" id="ARBA00009981"/>
    </source>
</evidence>
<reference evidence="3" key="2">
    <citation type="submission" date="2019-02" db="EMBL/GenBank/DDBJ databases">
        <title>Granulicella sibirica sp. nov., a psychrotolerant acidobacterium isolated from an organic soil layer in forested tundra, West Siberia.</title>
        <authorList>
            <person name="Oshkin I.Y."/>
            <person name="Kulichevskaya I.S."/>
            <person name="Rijpstra W.I.C."/>
            <person name="Sinninghe Damste J.S."/>
            <person name="Rakitin A.L."/>
            <person name="Ravin N.V."/>
            <person name="Dedysh S.N."/>
        </authorList>
    </citation>
    <scope>NUCLEOTIDE SEQUENCE [LARGE SCALE GENOMIC DNA]</scope>
    <source>
        <strain evidence="3">AF10</strain>
    </source>
</reference>
<dbReference type="Proteomes" id="UP000289437">
    <property type="component" value="Unassembled WGS sequence"/>
</dbReference>
<comment type="caution">
    <text evidence="2">The sequence shown here is derived from an EMBL/GenBank/DDBJ whole genome shotgun (WGS) entry which is preliminary data.</text>
</comment>
<dbReference type="EMBL" id="RDSM01000001">
    <property type="protein sequence ID" value="RXH58620.1"/>
    <property type="molecule type" value="Genomic_DNA"/>
</dbReference>
<dbReference type="Gene3D" id="3.40.1620.10">
    <property type="entry name" value="YefM-like domain"/>
    <property type="match status" value="1"/>
</dbReference>